<name>A0A4Y7QAC8_9AGAM</name>
<reference evidence="1 2" key="1">
    <citation type="submission" date="2018-06" db="EMBL/GenBank/DDBJ databases">
        <title>A transcriptomic atlas of mushroom development highlights an independent origin of complex multicellularity.</title>
        <authorList>
            <consortium name="DOE Joint Genome Institute"/>
            <person name="Krizsan K."/>
            <person name="Almasi E."/>
            <person name="Merenyi Z."/>
            <person name="Sahu N."/>
            <person name="Viragh M."/>
            <person name="Koszo T."/>
            <person name="Mondo S."/>
            <person name="Kiss B."/>
            <person name="Balint B."/>
            <person name="Kues U."/>
            <person name="Barry K."/>
            <person name="Hegedus J.C."/>
            <person name="Henrissat B."/>
            <person name="Johnson J."/>
            <person name="Lipzen A."/>
            <person name="Ohm R."/>
            <person name="Nagy I."/>
            <person name="Pangilinan J."/>
            <person name="Yan J."/>
            <person name="Xiong Y."/>
            <person name="Grigoriev I.V."/>
            <person name="Hibbett D.S."/>
            <person name="Nagy L.G."/>
        </authorList>
    </citation>
    <scope>NUCLEOTIDE SEQUENCE [LARGE SCALE GENOMIC DNA]</scope>
    <source>
        <strain evidence="1 2">SZMC22713</strain>
    </source>
</reference>
<gene>
    <name evidence="1" type="ORF">BD410DRAFT_786442</name>
</gene>
<evidence type="ECO:0000313" key="1">
    <source>
        <dbReference type="EMBL" id="TDL24326.1"/>
    </source>
</evidence>
<dbReference type="EMBL" id="ML170167">
    <property type="protein sequence ID" value="TDL24326.1"/>
    <property type="molecule type" value="Genomic_DNA"/>
</dbReference>
<organism evidence="1 2">
    <name type="scientific">Rickenella mellea</name>
    <dbReference type="NCBI Taxonomy" id="50990"/>
    <lineage>
        <taxon>Eukaryota</taxon>
        <taxon>Fungi</taxon>
        <taxon>Dikarya</taxon>
        <taxon>Basidiomycota</taxon>
        <taxon>Agaricomycotina</taxon>
        <taxon>Agaricomycetes</taxon>
        <taxon>Hymenochaetales</taxon>
        <taxon>Rickenellaceae</taxon>
        <taxon>Rickenella</taxon>
    </lineage>
</organism>
<proteinExistence type="predicted"/>
<dbReference type="AlphaFoldDB" id="A0A4Y7QAC8"/>
<keyword evidence="2" id="KW-1185">Reference proteome</keyword>
<accession>A0A4Y7QAC8</accession>
<protein>
    <submittedName>
        <fullName evidence="1">Uncharacterized protein</fullName>
    </submittedName>
</protein>
<dbReference type="VEuPathDB" id="FungiDB:BD410DRAFT_786442"/>
<dbReference type="Proteomes" id="UP000294933">
    <property type="component" value="Unassembled WGS sequence"/>
</dbReference>
<sequence length="75" mass="8089">MPRRHAYLWKERDRARRAAAAEQAHLTTTAALANNLATQTQAVAAAVNGTLPNVQAMPIANCSQSGNNNHTHQQS</sequence>
<evidence type="ECO:0000313" key="2">
    <source>
        <dbReference type="Proteomes" id="UP000294933"/>
    </source>
</evidence>